<dbReference type="PANTHER" id="PTHR21301:SF13">
    <property type="match status" value="1"/>
</dbReference>
<evidence type="ECO:0000313" key="2">
    <source>
        <dbReference type="Proteomes" id="UP000186698"/>
    </source>
</evidence>
<dbReference type="AlphaFoldDB" id="A0A8J0UV99"/>
<dbReference type="OrthoDB" id="6092733at2759"/>
<gene>
    <name evidence="3" type="primary">LOC108711328</name>
</gene>
<protein>
    <submittedName>
        <fullName evidence="3">Uncharacterized protein LOC108711328</fullName>
    </submittedName>
</protein>
<sequence length="425" mass="50464">MVNITYRGVAQQWGQFAPSYANLFMGWFETHHILIENNPYKKYIKKYHRYIDDLIIIWEGDNQQLESFVDYCNDNNNNIRFTYKSDQLTMDFLDIQFTIKESCILTDVYRKTLSRNSLLHRHSSHPEPLLRGVPTGQFIRLRRNCTTWDTFHQRSMELWDRLTSRGYETDCVKKAYENAIMKNRTDLLKTTKNNRYKQKDKRIRFITTFSTEAKQIQSIIHKHWSILDADPILSIMDLKKPQIVYRRSPNLRDKVAPSMLPDINKTDNSNWMKVLGTYKCGANICKCCRFINKSDQFQSTNTQKCYKNRMYANCKTMNVIYLATCRCGQQYVGKTTRRLKDRVLEHLACINRRDFSSAIAEHVIDKHQAMEQYVTFQVIEFIKLGKRKGDIEDKLTKREFHWILTLNTAKPKGLNKEGDIKYFIR</sequence>
<name>A0A8J0UV99_XENLA</name>
<dbReference type="GeneID" id="108711328"/>
<evidence type="ECO:0000313" key="3">
    <source>
        <dbReference type="RefSeq" id="XP_018108445.1"/>
    </source>
</evidence>
<evidence type="ECO:0000259" key="1">
    <source>
        <dbReference type="Pfam" id="PF26215"/>
    </source>
</evidence>
<dbReference type="KEGG" id="xla:108711328"/>
<dbReference type="RefSeq" id="XP_018108445.1">
    <property type="nucleotide sequence ID" value="XM_018252956.2"/>
</dbReference>
<dbReference type="PANTHER" id="PTHR21301">
    <property type="entry name" value="REVERSE TRANSCRIPTASE"/>
    <property type="match status" value="1"/>
</dbReference>
<keyword evidence="2" id="KW-1185">Reference proteome</keyword>
<organism evidence="2 3">
    <name type="scientific">Xenopus laevis</name>
    <name type="common">African clawed frog</name>
    <dbReference type="NCBI Taxonomy" id="8355"/>
    <lineage>
        <taxon>Eukaryota</taxon>
        <taxon>Metazoa</taxon>
        <taxon>Chordata</taxon>
        <taxon>Craniata</taxon>
        <taxon>Vertebrata</taxon>
        <taxon>Euteleostomi</taxon>
        <taxon>Amphibia</taxon>
        <taxon>Batrachia</taxon>
        <taxon>Anura</taxon>
        <taxon>Pipoidea</taxon>
        <taxon>Pipidae</taxon>
        <taxon>Xenopodinae</taxon>
        <taxon>Xenopus</taxon>
        <taxon>Xenopus</taxon>
    </lineage>
</organism>
<proteinExistence type="predicted"/>
<dbReference type="Pfam" id="PF26215">
    <property type="entry name" value="HTH_animal"/>
    <property type="match status" value="1"/>
</dbReference>
<accession>A0A8J0UV99</accession>
<dbReference type="CDD" id="cd10442">
    <property type="entry name" value="GIY-YIG_PLEs"/>
    <property type="match status" value="1"/>
</dbReference>
<dbReference type="InterPro" id="IPR058912">
    <property type="entry name" value="HTH_animal"/>
</dbReference>
<feature type="domain" description="Helix-turn-helix" evidence="1">
    <location>
        <begin position="118"/>
        <end position="175"/>
    </location>
</feature>
<dbReference type="Proteomes" id="UP000186698">
    <property type="component" value="Chromosome 3L"/>
</dbReference>
<reference evidence="3" key="1">
    <citation type="submission" date="2025-08" db="UniProtKB">
        <authorList>
            <consortium name="RefSeq"/>
        </authorList>
    </citation>
    <scope>IDENTIFICATION</scope>
    <source>
        <strain evidence="3">J_2021</strain>
        <tissue evidence="3">Erythrocytes</tissue>
    </source>
</reference>